<dbReference type="Gene3D" id="3.40.50.720">
    <property type="entry name" value="NAD(P)-binding Rossmann-like Domain"/>
    <property type="match status" value="1"/>
</dbReference>
<dbReference type="SMART" id="SM00829">
    <property type="entry name" value="PKS_ER"/>
    <property type="match status" value="1"/>
</dbReference>
<keyword evidence="1" id="KW-0521">NADP</keyword>
<dbReference type="Proteomes" id="UP000195611">
    <property type="component" value="Unassembled WGS sequence"/>
</dbReference>
<organism evidence="4 5">
    <name type="scientific">Marinilactibacillus psychrotolerans 42ea</name>
    <dbReference type="NCBI Taxonomy" id="1255609"/>
    <lineage>
        <taxon>Bacteria</taxon>
        <taxon>Bacillati</taxon>
        <taxon>Bacillota</taxon>
        <taxon>Bacilli</taxon>
        <taxon>Lactobacillales</taxon>
        <taxon>Carnobacteriaceae</taxon>
        <taxon>Marinilactibacillus</taxon>
    </lineage>
</organism>
<proteinExistence type="predicted"/>
<sequence>MRVWTIKEPGSREQLTLENRDRPEPKDGEILIQIKAASINRTDTMTRQNQSLVKPYPILGVEVSGVVIENQSSDSRLDPGTKVAGLVNHGGYAEYVTMPADRAIIFHDSLSMEEAVAIPEVFLTAYQTLYWLGELKPKQKVLIHAGGSGVGTAAIQLARHLSEACIFTTAGQDHKLSVAKELGADHVINYKEESFDKIVSNLTDNKGVDVILDFVGASYWDKNLSSCALDARWVLIGALGGTTVEQVSLMQLMQKRISLKGTLLTPRSDDYKAELTKEFVEKAMPLIEAGTIKPIIHSVLPFEEAKEAHRQMEDNENTGKIILRVSE</sequence>
<protein>
    <submittedName>
        <fullName evidence="4">Quinone oxidoreductase</fullName>
        <ecNumber evidence="4">1.6.5.5</ecNumber>
    </submittedName>
</protein>
<dbReference type="InterPro" id="IPR011032">
    <property type="entry name" value="GroES-like_sf"/>
</dbReference>
<dbReference type="Pfam" id="PF08240">
    <property type="entry name" value="ADH_N"/>
    <property type="match status" value="1"/>
</dbReference>
<dbReference type="AlphaFoldDB" id="A0A1R4J720"/>
<evidence type="ECO:0000256" key="2">
    <source>
        <dbReference type="ARBA" id="ARBA00023002"/>
    </source>
</evidence>
<keyword evidence="2 4" id="KW-0560">Oxidoreductase</keyword>
<dbReference type="RefSeq" id="WP_087057643.1">
    <property type="nucleotide sequence ID" value="NZ_FUKW01000066.1"/>
</dbReference>
<dbReference type="InterPro" id="IPR013149">
    <property type="entry name" value="ADH-like_C"/>
</dbReference>
<dbReference type="PANTHER" id="PTHR48106">
    <property type="entry name" value="QUINONE OXIDOREDUCTASE PIG3-RELATED"/>
    <property type="match status" value="1"/>
</dbReference>
<dbReference type="InterPro" id="IPR020843">
    <property type="entry name" value="ER"/>
</dbReference>
<evidence type="ECO:0000313" key="5">
    <source>
        <dbReference type="Proteomes" id="UP000195611"/>
    </source>
</evidence>
<dbReference type="GO" id="GO:0003960">
    <property type="term" value="F:quinone reductase (NADPH) activity"/>
    <property type="evidence" value="ECO:0007669"/>
    <property type="project" value="UniProtKB-EC"/>
</dbReference>
<dbReference type="Pfam" id="PF00107">
    <property type="entry name" value="ADH_zinc_N"/>
    <property type="match status" value="1"/>
</dbReference>
<evidence type="ECO:0000259" key="3">
    <source>
        <dbReference type="SMART" id="SM00829"/>
    </source>
</evidence>
<evidence type="ECO:0000256" key="1">
    <source>
        <dbReference type="ARBA" id="ARBA00022857"/>
    </source>
</evidence>
<gene>
    <name evidence="4" type="ORF">FM115_04200</name>
</gene>
<accession>A0A1R4J720</accession>
<dbReference type="InterPro" id="IPR014189">
    <property type="entry name" value="Quinone_OxRdtase_PIG3"/>
</dbReference>
<dbReference type="SUPFAM" id="SSF50129">
    <property type="entry name" value="GroES-like"/>
    <property type="match status" value="1"/>
</dbReference>
<dbReference type="NCBIfam" id="TIGR02824">
    <property type="entry name" value="quinone_pig3"/>
    <property type="match status" value="1"/>
</dbReference>
<dbReference type="EMBL" id="FUKW01000066">
    <property type="protein sequence ID" value="SJN27857.1"/>
    <property type="molecule type" value="Genomic_DNA"/>
</dbReference>
<evidence type="ECO:0000313" key="4">
    <source>
        <dbReference type="EMBL" id="SJN27857.1"/>
    </source>
</evidence>
<dbReference type="Gene3D" id="3.90.180.10">
    <property type="entry name" value="Medium-chain alcohol dehydrogenases, catalytic domain"/>
    <property type="match status" value="1"/>
</dbReference>
<dbReference type="InterPro" id="IPR013154">
    <property type="entry name" value="ADH-like_N"/>
</dbReference>
<dbReference type="PANTHER" id="PTHR48106:SF18">
    <property type="entry name" value="QUINONE OXIDOREDUCTASE PIG3"/>
    <property type="match status" value="1"/>
</dbReference>
<dbReference type="CDD" id="cd05276">
    <property type="entry name" value="p53_inducible_oxidoreductase"/>
    <property type="match status" value="1"/>
</dbReference>
<name>A0A1R4J720_9LACT</name>
<dbReference type="InterPro" id="IPR036291">
    <property type="entry name" value="NAD(P)-bd_dom_sf"/>
</dbReference>
<dbReference type="GO" id="GO:0070402">
    <property type="term" value="F:NADPH binding"/>
    <property type="evidence" value="ECO:0007669"/>
    <property type="project" value="TreeGrafter"/>
</dbReference>
<dbReference type="EC" id="1.6.5.5" evidence="4"/>
<dbReference type="SUPFAM" id="SSF51735">
    <property type="entry name" value="NAD(P)-binding Rossmann-fold domains"/>
    <property type="match status" value="1"/>
</dbReference>
<reference evidence="4 5" key="1">
    <citation type="submission" date="2017-02" db="EMBL/GenBank/DDBJ databases">
        <authorList>
            <person name="Peterson S.W."/>
        </authorList>
    </citation>
    <scope>NUCLEOTIDE SEQUENCE [LARGE SCALE GENOMIC DNA]</scope>
    <source>
        <strain evidence="4 5">42ea</strain>
    </source>
</reference>
<feature type="domain" description="Enoyl reductase (ER)" evidence="3">
    <location>
        <begin position="10"/>
        <end position="323"/>
    </location>
</feature>